<gene>
    <name evidence="5 6" type="primary">yciB</name>
    <name evidence="7" type="ORF">CC99x_009130</name>
    <name evidence="6" type="ORF">CC99x_01951</name>
</gene>
<evidence type="ECO:0000256" key="2">
    <source>
        <dbReference type="ARBA" id="ARBA00022692"/>
    </source>
</evidence>
<feature type="transmembrane region" description="Helical" evidence="5">
    <location>
        <begin position="20"/>
        <end position="42"/>
    </location>
</feature>
<reference evidence="7" key="3">
    <citation type="submission" date="2021-06" db="EMBL/GenBank/DDBJ databases">
        <title>Genomic Description and Analysis of Intracellular Bacteria, Candidatus Berkiella cookevillensis and Candidatus Berkiella aquae.</title>
        <authorList>
            <person name="Kidane D.T."/>
            <person name="Mehari Y.T."/>
            <person name="Rice F.C."/>
            <person name="Arivett B.A."/>
            <person name="Farone A.L."/>
            <person name="Berk S.G."/>
            <person name="Farone M.B."/>
        </authorList>
    </citation>
    <scope>NUCLEOTIDE SEQUENCE</scope>
    <source>
        <strain evidence="7">CC99</strain>
    </source>
</reference>
<dbReference type="EMBL" id="LKHV02000001">
    <property type="protein sequence ID" value="MCS5709065.1"/>
    <property type="molecule type" value="Genomic_DNA"/>
</dbReference>
<keyword evidence="8" id="KW-1185">Reference proteome</keyword>
<dbReference type="Proteomes" id="UP000051494">
    <property type="component" value="Unassembled WGS sequence"/>
</dbReference>
<dbReference type="PANTHER" id="PTHR36917:SF1">
    <property type="entry name" value="INNER MEMBRANE-SPANNING PROTEIN YCIB"/>
    <property type="match status" value="1"/>
</dbReference>
<evidence type="ECO:0000313" key="7">
    <source>
        <dbReference type="EMBL" id="MCS5709065.1"/>
    </source>
</evidence>
<feature type="transmembrane region" description="Helical" evidence="5">
    <location>
        <begin position="151"/>
        <end position="172"/>
    </location>
</feature>
<comment type="subcellular location">
    <subcellularLocation>
        <location evidence="5">Cell inner membrane</location>
        <topology evidence="5">Multi-pass membrane protein</topology>
    </subcellularLocation>
</comment>
<dbReference type="PANTHER" id="PTHR36917">
    <property type="entry name" value="INTRACELLULAR SEPTATION PROTEIN A-RELATED"/>
    <property type="match status" value="1"/>
</dbReference>
<dbReference type="GO" id="GO:0005886">
    <property type="term" value="C:plasma membrane"/>
    <property type="evidence" value="ECO:0007669"/>
    <property type="project" value="UniProtKB-SubCell"/>
</dbReference>
<reference evidence="7" key="2">
    <citation type="journal article" date="2016" name="Genome Announc.">
        <title>Draft Genome Sequences of Two Novel Amoeba-Resistant Intranuclear Bacteria, 'Candidatus Berkiella cookevillensis' and 'Candidatus Berkiella aquae'.</title>
        <authorList>
            <person name="Mehari Y.T."/>
            <person name="Arivett B.A."/>
            <person name="Farone A.L."/>
            <person name="Gunderson J.H."/>
            <person name="Farone M.B."/>
        </authorList>
    </citation>
    <scope>NUCLEOTIDE SEQUENCE</scope>
    <source>
        <strain evidence="7">CC99</strain>
    </source>
</reference>
<name>A0A0Q9YLL4_9GAMM</name>
<dbReference type="Pfam" id="PF04279">
    <property type="entry name" value="IspA"/>
    <property type="match status" value="1"/>
</dbReference>
<dbReference type="EMBL" id="LKHV01000011">
    <property type="protein sequence ID" value="KRG17828.1"/>
    <property type="molecule type" value="Genomic_DNA"/>
</dbReference>
<keyword evidence="3 5" id="KW-1133">Transmembrane helix</keyword>
<accession>A0A0Q9YLL4</accession>
<dbReference type="RefSeq" id="WP_057625061.1">
    <property type="nucleotide sequence ID" value="NZ_LKHV02000001.1"/>
</dbReference>
<comment type="similarity">
    <text evidence="5">Belongs to the YciB family.</text>
</comment>
<comment type="function">
    <text evidence="5">Plays a role in cell envelope biogenesis, maintenance of cell envelope integrity and membrane homeostasis.</text>
</comment>
<feature type="transmembrane region" description="Helical" evidence="5">
    <location>
        <begin position="80"/>
        <end position="101"/>
    </location>
</feature>
<dbReference type="NCBIfam" id="NF001325">
    <property type="entry name" value="PRK00259.1-3"/>
    <property type="match status" value="1"/>
</dbReference>
<feature type="transmembrane region" description="Helical" evidence="5">
    <location>
        <begin position="121"/>
        <end position="139"/>
    </location>
</feature>
<keyword evidence="5" id="KW-0997">Cell inner membrane</keyword>
<dbReference type="OrthoDB" id="9788219at2"/>
<evidence type="ECO:0000256" key="4">
    <source>
        <dbReference type="ARBA" id="ARBA00023136"/>
    </source>
</evidence>
<reference evidence="6" key="1">
    <citation type="submission" date="2015-09" db="EMBL/GenBank/DDBJ databases">
        <title>Draft Genome Sequences of Two Novel Amoeba-resistant Intranuclear Bacteria, Candidatus Berkiella cookevillensis and Candidatus Berkiella aquae.</title>
        <authorList>
            <person name="Mehari Y.T."/>
            <person name="Arivett B.A."/>
            <person name="Farone A.L."/>
            <person name="Gunderson J.H."/>
            <person name="Farone M.B."/>
        </authorList>
    </citation>
    <scope>NUCLEOTIDE SEQUENCE [LARGE SCALE GENOMIC DNA]</scope>
    <source>
        <strain evidence="6">CC99</strain>
    </source>
</reference>
<dbReference type="NCBIfam" id="TIGR00997">
    <property type="entry name" value="ispZ"/>
    <property type="match status" value="1"/>
</dbReference>
<proteinExistence type="inferred from homology"/>
<protein>
    <recommendedName>
        <fullName evidence="5">Inner membrane-spanning protein YciB</fullName>
    </recommendedName>
</protein>
<comment type="caution">
    <text evidence="6">The sequence shown here is derived from an EMBL/GenBank/DDBJ whole genome shotgun (WGS) entry which is preliminary data.</text>
</comment>
<evidence type="ECO:0000313" key="8">
    <source>
        <dbReference type="Proteomes" id="UP000051494"/>
    </source>
</evidence>
<keyword evidence="4 5" id="KW-0472">Membrane</keyword>
<dbReference type="InterPro" id="IPR006008">
    <property type="entry name" value="YciB"/>
</dbReference>
<dbReference type="STRING" id="437022.CC99x_01951"/>
<dbReference type="AlphaFoldDB" id="A0A0Q9YLL4"/>
<evidence type="ECO:0000256" key="1">
    <source>
        <dbReference type="ARBA" id="ARBA00022475"/>
    </source>
</evidence>
<evidence type="ECO:0000256" key="3">
    <source>
        <dbReference type="ARBA" id="ARBA00022989"/>
    </source>
</evidence>
<keyword evidence="1 5" id="KW-1003">Cell membrane</keyword>
<organism evidence="6">
    <name type="scientific">Candidatus Berkiella cookevillensis</name>
    <dbReference type="NCBI Taxonomy" id="437022"/>
    <lineage>
        <taxon>Bacteria</taxon>
        <taxon>Pseudomonadati</taxon>
        <taxon>Pseudomonadota</taxon>
        <taxon>Gammaproteobacteria</taxon>
        <taxon>Candidatus Berkiellales</taxon>
        <taxon>Candidatus Berkiellaceae</taxon>
        <taxon>Candidatus Berkiella</taxon>
    </lineage>
</organism>
<evidence type="ECO:0000256" key="5">
    <source>
        <dbReference type="HAMAP-Rule" id="MF_00189"/>
    </source>
</evidence>
<sequence>MKLFFDMLPILLFFIAYKTYDIYVATVTAIVCVVAQILFFFVQGKKPETMHWVTLVFIVVLGGATLYLQNEVFIKWKPTAVYWILGLLFFFSRYIGQKTLVERMLDKNISLPKPVWHKLNLSWYTFFFIMGALNIVVLYNFDTNTWVNFKLFGTLGLTLVFVIIQGVILARFMPNKQENGSH</sequence>
<dbReference type="HAMAP" id="MF_00189">
    <property type="entry name" value="YciB"/>
    <property type="match status" value="1"/>
</dbReference>
<evidence type="ECO:0000313" key="6">
    <source>
        <dbReference type="EMBL" id="KRG17828.1"/>
    </source>
</evidence>
<keyword evidence="2 5" id="KW-0812">Transmembrane</keyword>
<feature type="transmembrane region" description="Helical" evidence="5">
    <location>
        <begin position="49"/>
        <end position="68"/>
    </location>
</feature>
<dbReference type="PATRIC" id="fig|1590042.3.peg.1991"/>